<name>A0A4U7BM75_9BACT</name>
<dbReference type="Proteomes" id="UP000310353">
    <property type="component" value="Unassembled WGS sequence"/>
</dbReference>
<protein>
    <submittedName>
        <fullName evidence="2">NapL protein</fullName>
    </submittedName>
</protein>
<dbReference type="OrthoDB" id="11703at2"/>
<dbReference type="EMBL" id="NXMA01000001">
    <property type="protein sequence ID" value="TKX33203.1"/>
    <property type="molecule type" value="Genomic_DNA"/>
</dbReference>
<reference evidence="2 3" key="1">
    <citation type="submission" date="2018-05" db="EMBL/GenBank/DDBJ databases">
        <title>Novel Campyloabacter and Helicobacter Species and Strains.</title>
        <authorList>
            <person name="Mannion A.J."/>
            <person name="Shen Z."/>
            <person name="Fox J.G."/>
        </authorList>
    </citation>
    <scope>NUCLEOTIDE SEQUENCE [LARGE SCALE GENOMIC DNA]</scope>
    <source>
        <strain evidence="3">MIT17-670</strain>
    </source>
</reference>
<dbReference type="Gene3D" id="2.130.10.10">
    <property type="entry name" value="YVTN repeat-like/Quinoprotein amine dehydrogenase"/>
    <property type="match status" value="1"/>
</dbReference>
<proteinExistence type="predicted"/>
<keyword evidence="1" id="KW-0732">Signal</keyword>
<evidence type="ECO:0000256" key="1">
    <source>
        <dbReference type="SAM" id="SignalP"/>
    </source>
</evidence>
<comment type="caution">
    <text evidence="2">The sequence shown here is derived from an EMBL/GenBank/DDBJ whole genome shotgun (WGS) entry which is preliminary data.</text>
</comment>
<evidence type="ECO:0000313" key="3">
    <source>
        <dbReference type="Proteomes" id="UP000310353"/>
    </source>
</evidence>
<accession>A0A4U7BM75</accession>
<sequence length="306" mass="35659">MKKIFCILSFFCLFSYAYELRINSNITTLKLDGQNLYIGTEKGEVLKYNIQDKSLKKLLSLPKIKDYYGDNFATIYSIDSRYDKLLILSEGDFGSKNLSFYNKKFTIKKLQEQSVKKIFFIDDNTFIFILLDSEIILVDRNLKKLKEFQFSHSSLSDAVLNEDKTQLVAGFESGKVELFDLKKWKILKNYNKMHKDNIYQVDFKKNIILSCGTDRRLGIVKNDEQFFLQKDFLIYTCALSPSGKFAIYSDNEAEISEIFNINNFNTIAKFHNMGVMGEFIIFINENEFIISGFGNKILFRKVNESL</sequence>
<dbReference type="InterPro" id="IPR036322">
    <property type="entry name" value="WD40_repeat_dom_sf"/>
</dbReference>
<dbReference type="InterPro" id="IPR015943">
    <property type="entry name" value="WD40/YVTN_repeat-like_dom_sf"/>
</dbReference>
<feature type="chain" id="PRO_5020599400" evidence="1">
    <location>
        <begin position="18"/>
        <end position="306"/>
    </location>
</feature>
<gene>
    <name evidence="2" type="ORF">CQA76_00805</name>
</gene>
<organism evidence="2 3">
    <name type="scientific">Campylobacter aviculae</name>
    <dbReference type="NCBI Taxonomy" id="2510190"/>
    <lineage>
        <taxon>Bacteria</taxon>
        <taxon>Pseudomonadati</taxon>
        <taxon>Campylobacterota</taxon>
        <taxon>Epsilonproteobacteria</taxon>
        <taxon>Campylobacterales</taxon>
        <taxon>Campylobacteraceae</taxon>
        <taxon>Campylobacter</taxon>
    </lineage>
</organism>
<evidence type="ECO:0000313" key="2">
    <source>
        <dbReference type="EMBL" id="TKX33203.1"/>
    </source>
</evidence>
<feature type="signal peptide" evidence="1">
    <location>
        <begin position="1"/>
        <end position="17"/>
    </location>
</feature>
<dbReference type="RefSeq" id="WP_137621560.1">
    <property type="nucleotide sequence ID" value="NZ_NXMA01000001.1"/>
</dbReference>
<dbReference type="SUPFAM" id="SSF50978">
    <property type="entry name" value="WD40 repeat-like"/>
    <property type="match status" value="1"/>
</dbReference>
<keyword evidence="3" id="KW-1185">Reference proteome</keyword>
<dbReference type="AlphaFoldDB" id="A0A4U7BM75"/>